<comment type="caution">
    <text evidence="1">The sequence shown here is derived from an EMBL/GenBank/DDBJ whole genome shotgun (WGS) entry which is preliminary data.</text>
</comment>
<gene>
    <name evidence="1" type="ORF">SCRDD08_01244</name>
</gene>
<dbReference type="STRING" id="45634.SCRDD08_01244"/>
<sequence>MVLFSDFKQLFYTFIVLSISLKVKLNINQCREILFVYHFLEQMF</sequence>
<protein>
    <submittedName>
        <fullName evidence="1">Uncharacterized protein</fullName>
    </submittedName>
</protein>
<dbReference type="Proteomes" id="UP000070377">
    <property type="component" value="Unassembled WGS sequence"/>
</dbReference>
<evidence type="ECO:0000313" key="1">
    <source>
        <dbReference type="EMBL" id="KXT69599.1"/>
    </source>
</evidence>
<dbReference type="PATRIC" id="fig|45634.12.peg.1295"/>
<reference evidence="1 2" key="1">
    <citation type="submission" date="2016-01" db="EMBL/GenBank/DDBJ databases">
        <title>Highly variable Streptococcus oralis are common among viridans streptococci isolated from primates.</title>
        <authorList>
            <person name="Denapaite D."/>
            <person name="Rieger M."/>
            <person name="Koendgen S."/>
            <person name="Brueckner R."/>
            <person name="Ochigava I."/>
            <person name="Kappeler P."/>
            <person name="Maetz-Rensing K."/>
            <person name="Leendertz F."/>
            <person name="Hakenbeck R."/>
        </authorList>
    </citation>
    <scope>NUCLEOTIDE SEQUENCE [LARGE SCALE GENOMIC DNA]</scope>
    <source>
        <strain evidence="1 2">DD08</strain>
    </source>
</reference>
<name>A0A139N0N7_STRCR</name>
<dbReference type="EMBL" id="LQRD01000044">
    <property type="protein sequence ID" value="KXT69599.1"/>
    <property type="molecule type" value="Genomic_DNA"/>
</dbReference>
<proteinExistence type="predicted"/>
<evidence type="ECO:0000313" key="2">
    <source>
        <dbReference type="Proteomes" id="UP000070377"/>
    </source>
</evidence>
<organism evidence="1 2">
    <name type="scientific">Streptococcus cristatus</name>
    <dbReference type="NCBI Taxonomy" id="45634"/>
    <lineage>
        <taxon>Bacteria</taxon>
        <taxon>Bacillati</taxon>
        <taxon>Bacillota</taxon>
        <taxon>Bacilli</taxon>
        <taxon>Lactobacillales</taxon>
        <taxon>Streptococcaceae</taxon>
        <taxon>Streptococcus</taxon>
    </lineage>
</organism>
<dbReference type="AlphaFoldDB" id="A0A139N0N7"/>
<accession>A0A139N0N7</accession>